<dbReference type="EMBL" id="CP041614">
    <property type="protein sequence ID" value="QDO81998.1"/>
    <property type="molecule type" value="Genomic_DNA"/>
</dbReference>
<gene>
    <name evidence="3" type="ORF">FM037_00635</name>
</gene>
<dbReference type="CDD" id="cd11301">
    <property type="entry name" value="Fut1_Fut2_like"/>
    <property type="match status" value="1"/>
</dbReference>
<accession>A0ABX5WSA1</accession>
<evidence type="ECO:0000313" key="3">
    <source>
        <dbReference type="EMBL" id="QDO81998.1"/>
    </source>
</evidence>
<dbReference type="Pfam" id="PF01531">
    <property type="entry name" value="Glyco_transf_11"/>
    <property type="match status" value="1"/>
</dbReference>
<sequence length="290" mass="34131">MKIVNVVGGLGNQLFQYAFYIALKQQFNEEVKLDISQFNDYKLHNGYELELVFQLGETYSTKKEVEAIYSKNSTLPQKILRYFQRKIKVEERRKHEFQYKNVLVGLENKNVYFRGYWQSYKYFEAVEETLRNTLKFPPVSETNNLELLNKIKNHNTVSIHVRRGDYVGHSTLGGICTTTYYKNAINLINQKVDKPLFIVFSNDIVWCEEYLSLQDAIFVDWNTEEKSYRDLQLMSSCNHNIIANSSFSWWGAWLNNKPNRIVIAPDKWIQGVEYINDLIPSTWNIVSISN</sequence>
<evidence type="ECO:0000313" key="4">
    <source>
        <dbReference type="Proteomes" id="UP000315947"/>
    </source>
</evidence>
<dbReference type="PANTHER" id="PTHR11927:SF9">
    <property type="entry name" value="L-FUCOSYLTRANSFERASE"/>
    <property type="match status" value="1"/>
</dbReference>
<protein>
    <submittedName>
        <fullName evidence="3">Alpha-1,2-fucosyltransferase</fullName>
    </submittedName>
</protein>
<keyword evidence="1" id="KW-0328">Glycosyltransferase</keyword>
<keyword evidence="2" id="KW-0808">Transferase</keyword>
<dbReference type="RefSeq" id="WP_144044391.1">
    <property type="nucleotide sequence ID" value="NZ_CP041614.1"/>
</dbReference>
<reference evidence="3 4" key="1">
    <citation type="submission" date="2019-07" db="EMBL/GenBank/DDBJ databases">
        <title>Shewanella sp. YLB-06 whole genomic sequence.</title>
        <authorList>
            <person name="Yu L."/>
        </authorList>
    </citation>
    <scope>NUCLEOTIDE SEQUENCE [LARGE SCALE GENOMIC DNA]</scope>
    <source>
        <strain evidence="3 4">YLB-06</strain>
    </source>
</reference>
<dbReference type="InterPro" id="IPR002516">
    <property type="entry name" value="Glyco_trans_11"/>
</dbReference>
<name>A0ABX5WSA1_9GAMM</name>
<dbReference type="PANTHER" id="PTHR11927">
    <property type="entry name" value="GALACTOSIDE 2-L-FUCOSYLTRANSFERASE"/>
    <property type="match status" value="1"/>
</dbReference>
<keyword evidence="4" id="KW-1185">Reference proteome</keyword>
<evidence type="ECO:0000256" key="1">
    <source>
        <dbReference type="ARBA" id="ARBA00022676"/>
    </source>
</evidence>
<evidence type="ECO:0000256" key="2">
    <source>
        <dbReference type="ARBA" id="ARBA00022679"/>
    </source>
</evidence>
<proteinExistence type="predicted"/>
<organism evidence="3 4">
    <name type="scientific">Shewanella psychropiezotolerans</name>
    <dbReference type="NCBI Taxonomy" id="2593655"/>
    <lineage>
        <taxon>Bacteria</taxon>
        <taxon>Pseudomonadati</taxon>
        <taxon>Pseudomonadota</taxon>
        <taxon>Gammaproteobacteria</taxon>
        <taxon>Alteromonadales</taxon>
        <taxon>Shewanellaceae</taxon>
        <taxon>Shewanella</taxon>
    </lineage>
</organism>
<dbReference type="Proteomes" id="UP000315947">
    <property type="component" value="Chromosome"/>
</dbReference>